<feature type="transmembrane region" description="Helical" evidence="5">
    <location>
        <begin position="770"/>
        <end position="790"/>
    </location>
</feature>
<feature type="transmembrane region" description="Helical" evidence="5">
    <location>
        <begin position="957"/>
        <end position="980"/>
    </location>
</feature>
<gene>
    <name evidence="7" type="ORF">BSTOLATCC_MIC53499</name>
</gene>
<keyword evidence="8" id="KW-1185">Reference proteome</keyword>
<accession>A0AAU9JVZ3</accession>
<dbReference type="PANTHER" id="PTHR30483">
    <property type="entry name" value="LEUCINE-SPECIFIC-BINDING PROTEIN"/>
    <property type="match status" value="1"/>
</dbReference>
<dbReference type="PANTHER" id="PTHR30483:SF6">
    <property type="entry name" value="PERIPLASMIC BINDING PROTEIN OF ABC TRANSPORTER FOR NATURAL AMINO ACIDS"/>
    <property type="match status" value="1"/>
</dbReference>
<feature type="transmembrane region" description="Helical" evidence="5">
    <location>
        <begin position="908"/>
        <end position="928"/>
    </location>
</feature>
<dbReference type="AlphaFoldDB" id="A0AAU9JVZ3"/>
<evidence type="ECO:0000259" key="6">
    <source>
        <dbReference type="Pfam" id="PF01094"/>
    </source>
</evidence>
<feature type="transmembrane region" description="Helical" evidence="5">
    <location>
        <begin position="810"/>
        <end position="830"/>
    </location>
</feature>
<sequence>MQQISEKLYNSYQRPFKLLCFAIIALSSSLEVLIVNSDFSKSVIPSLASDIKSRISDTLSIEISYCDYSSLEKEISIHPNLLAIFDITGRLGSQFKISKLCEDNFLIHFIVSDSLPYQNKKTFSLSSSKNSWNKAITATLSFFNWTSGVAVANIEKYSYSHLLLSNYYSEKIKLFSVSSETFIENFIKRELMILGSSMFYLFTDQKRSLDIQQALISAKLLTNGTGILLIGESSYDSKVEGALSIIEKGKENVDSYAKYLSVAISETILLLKNASNIDDALFFLSKKCLNHYCINEFSLINIQESQRKVVGSIKNGDLVLNSSIMFPGGSFDVPTSQKKIIYISANDGTTNPGAAPSQAAIFYKRGLTLALKEINNGIDMLQNFQIKLNDFDCGANVYNPTFCYNCFNKDKDRLGLAHIVGSSSAMAYGEIATLEKLNITLPCVGAINFDPGLSNSTKYPLYSRVSLPSRVAFTHIPLMLKVMGWNSVAFLYQNESTGNWANLYFTQAAIKQNLKIVNEIRVIPQLLTREQIRNYAHIFQDIIDSNVRMIVLVLSSPLVDYAAELFYDLGMRRGDIMFFSVFPSWISTVANKDDYTYKRVEIAIPMITAFQALFVGEKGKKVRDELYETYGNTEPNSYSCLYYDAGYLIGKALDWSINQGNDYTDPYILQNSIRDVRFTGCSGNVYMQKGSNDVLLSSFKIQSNSYNITSGILKIFSIGFLSPTSLNVLTIVNPIVYADGTNDKPTDFRVTRTNCPFDDKLKRLFNKGRALVFGICFFIAVLTAISTFLIWKKWWDIEVKELTKREEISVVDAIVGISIMVEFFQLIFMGPDIRTLSPFLADICNMLTLDLKSFAKLENGVFWWFATGIIVLCWLWTIFCFEIFFHWDEKFRHIWFFRALGVLADHSMPVLGNLCFIPFISILLEVFICDHSIGNNFTDSYLSIDCYQFCWKGNHMIYAILSAISLICYEPFAIFCRPLWQEFQSALHVKSYPLYLMVKTVVQVVLIVLNKTLKRSSGVTHGFVFTFFIGLYAVFFLKFRAYNYGRYNLWLQLSLIGIAWISCLATINMLIKRHSFPWISLILGGWCILIFIGFIIQKKKYPNLLYRKKGKDTSTLFKFAFTFWKQSRMHRSKIELQKP</sequence>
<feature type="domain" description="Receptor ligand binding region" evidence="6">
    <location>
        <begin position="367"/>
        <end position="691"/>
    </location>
</feature>
<evidence type="ECO:0000256" key="3">
    <source>
        <dbReference type="ARBA" id="ARBA00022989"/>
    </source>
</evidence>
<protein>
    <recommendedName>
        <fullName evidence="6">Receptor ligand binding region domain-containing protein</fullName>
    </recommendedName>
</protein>
<dbReference type="InterPro" id="IPR051010">
    <property type="entry name" value="BCAA_transport"/>
</dbReference>
<comment type="caution">
    <text evidence="7">The sequence shown here is derived from an EMBL/GenBank/DDBJ whole genome shotgun (WGS) entry which is preliminary data.</text>
</comment>
<proteinExistence type="predicted"/>
<reference evidence="7" key="1">
    <citation type="submission" date="2021-09" db="EMBL/GenBank/DDBJ databases">
        <authorList>
            <consortium name="AG Swart"/>
            <person name="Singh M."/>
            <person name="Singh A."/>
            <person name="Seah K."/>
            <person name="Emmerich C."/>
        </authorList>
    </citation>
    <scope>NUCLEOTIDE SEQUENCE</scope>
    <source>
        <strain evidence="7">ATCC30299</strain>
    </source>
</reference>
<keyword evidence="4 5" id="KW-0472">Membrane</keyword>
<feature type="transmembrane region" description="Helical" evidence="5">
    <location>
        <begin position="1077"/>
        <end position="1096"/>
    </location>
</feature>
<dbReference type="SUPFAM" id="SSF53822">
    <property type="entry name" value="Periplasmic binding protein-like I"/>
    <property type="match status" value="1"/>
</dbReference>
<dbReference type="Proteomes" id="UP001162131">
    <property type="component" value="Unassembled WGS sequence"/>
</dbReference>
<feature type="transmembrane region" description="Helical" evidence="5">
    <location>
        <begin position="861"/>
        <end position="887"/>
    </location>
</feature>
<comment type="subcellular location">
    <subcellularLocation>
        <location evidence="1">Membrane</location>
    </subcellularLocation>
</comment>
<organism evidence="7 8">
    <name type="scientific">Blepharisma stoltei</name>
    <dbReference type="NCBI Taxonomy" id="1481888"/>
    <lineage>
        <taxon>Eukaryota</taxon>
        <taxon>Sar</taxon>
        <taxon>Alveolata</taxon>
        <taxon>Ciliophora</taxon>
        <taxon>Postciliodesmatophora</taxon>
        <taxon>Heterotrichea</taxon>
        <taxon>Heterotrichida</taxon>
        <taxon>Blepharismidae</taxon>
        <taxon>Blepharisma</taxon>
    </lineage>
</organism>
<evidence type="ECO:0000256" key="1">
    <source>
        <dbReference type="ARBA" id="ARBA00004370"/>
    </source>
</evidence>
<feature type="transmembrane region" description="Helical" evidence="5">
    <location>
        <begin position="992"/>
        <end position="1013"/>
    </location>
</feature>
<evidence type="ECO:0000313" key="7">
    <source>
        <dbReference type="EMBL" id="CAG9331429.1"/>
    </source>
</evidence>
<feature type="transmembrane region" description="Helical" evidence="5">
    <location>
        <begin position="1049"/>
        <end position="1071"/>
    </location>
</feature>
<evidence type="ECO:0000256" key="2">
    <source>
        <dbReference type="ARBA" id="ARBA00022692"/>
    </source>
</evidence>
<feature type="transmembrane region" description="Helical" evidence="5">
    <location>
        <begin position="1019"/>
        <end position="1037"/>
    </location>
</feature>
<dbReference type="InterPro" id="IPR001828">
    <property type="entry name" value="ANF_lig-bd_rcpt"/>
</dbReference>
<keyword evidence="2 5" id="KW-0812">Transmembrane</keyword>
<evidence type="ECO:0000313" key="8">
    <source>
        <dbReference type="Proteomes" id="UP001162131"/>
    </source>
</evidence>
<evidence type="ECO:0000256" key="4">
    <source>
        <dbReference type="ARBA" id="ARBA00023136"/>
    </source>
</evidence>
<dbReference type="InterPro" id="IPR028082">
    <property type="entry name" value="Peripla_BP_I"/>
</dbReference>
<dbReference type="Pfam" id="PF01094">
    <property type="entry name" value="ANF_receptor"/>
    <property type="match status" value="1"/>
</dbReference>
<name>A0AAU9JVZ3_9CILI</name>
<keyword evidence="3 5" id="KW-1133">Transmembrane helix</keyword>
<evidence type="ECO:0000256" key="5">
    <source>
        <dbReference type="SAM" id="Phobius"/>
    </source>
</evidence>
<dbReference type="GO" id="GO:0016020">
    <property type="term" value="C:membrane"/>
    <property type="evidence" value="ECO:0007669"/>
    <property type="project" value="UniProtKB-SubCell"/>
</dbReference>
<dbReference type="Gene3D" id="3.40.50.2300">
    <property type="match status" value="2"/>
</dbReference>
<dbReference type="EMBL" id="CAJZBQ010000053">
    <property type="protein sequence ID" value="CAG9331429.1"/>
    <property type="molecule type" value="Genomic_DNA"/>
</dbReference>